<evidence type="ECO:0000259" key="9">
    <source>
        <dbReference type="PROSITE" id="PS50198"/>
    </source>
</evidence>
<dbReference type="GO" id="GO:0016853">
    <property type="term" value="F:isomerase activity"/>
    <property type="evidence" value="ECO:0007669"/>
    <property type="project" value="UniProtKB-KW"/>
</dbReference>
<evidence type="ECO:0000256" key="5">
    <source>
        <dbReference type="ARBA" id="ARBA00023110"/>
    </source>
</evidence>
<keyword evidence="8 10" id="KW-0413">Isomerase</keyword>
<dbReference type="EMBL" id="JBHTLQ010000051">
    <property type="protein sequence ID" value="MFD1192312.1"/>
    <property type="molecule type" value="Genomic_DNA"/>
</dbReference>
<proteinExistence type="inferred from homology"/>
<evidence type="ECO:0000313" key="10">
    <source>
        <dbReference type="EMBL" id="MFD1192312.1"/>
    </source>
</evidence>
<dbReference type="PANTHER" id="PTHR47245">
    <property type="entry name" value="PEPTIDYLPROLYL ISOMERASE"/>
    <property type="match status" value="1"/>
</dbReference>
<evidence type="ECO:0000256" key="8">
    <source>
        <dbReference type="PROSITE-ProRule" id="PRU00278"/>
    </source>
</evidence>
<protein>
    <recommendedName>
        <fullName evidence="4">Parvulin-like PPIase</fullName>
        <ecNumber evidence="3">5.2.1.8</ecNumber>
    </recommendedName>
    <alternativeName>
        <fullName evidence="6">Peptidyl-prolyl cis-trans isomerase plp</fullName>
    </alternativeName>
    <alternativeName>
        <fullName evidence="7">Rotamase plp</fullName>
    </alternativeName>
</protein>
<dbReference type="SUPFAM" id="SSF54534">
    <property type="entry name" value="FKBP-like"/>
    <property type="match status" value="1"/>
</dbReference>
<name>A0ABW3T8I4_9CAUL</name>
<comment type="caution">
    <text evidence="10">The sequence shown here is derived from an EMBL/GenBank/DDBJ whole genome shotgun (WGS) entry which is preliminary data.</text>
</comment>
<keyword evidence="11" id="KW-1185">Reference proteome</keyword>
<comment type="catalytic activity">
    <reaction evidence="1">
        <text>[protein]-peptidylproline (omega=180) = [protein]-peptidylproline (omega=0)</text>
        <dbReference type="Rhea" id="RHEA:16237"/>
        <dbReference type="Rhea" id="RHEA-COMP:10747"/>
        <dbReference type="Rhea" id="RHEA-COMP:10748"/>
        <dbReference type="ChEBI" id="CHEBI:83833"/>
        <dbReference type="ChEBI" id="CHEBI:83834"/>
        <dbReference type="EC" id="5.2.1.8"/>
    </reaction>
</comment>
<evidence type="ECO:0000256" key="4">
    <source>
        <dbReference type="ARBA" id="ARBA00018370"/>
    </source>
</evidence>
<gene>
    <name evidence="10" type="ORF">ACFQ27_17120</name>
</gene>
<accession>A0ABW3T8I4</accession>
<dbReference type="Proteomes" id="UP001597216">
    <property type="component" value="Unassembled WGS sequence"/>
</dbReference>
<evidence type="ECO:0000313" key="11">
    <source>
        <dbReference type="Proteomes" id="UP001597216"/>
    </source>
</evidence>
<dbReference type="InterPro" id="IPR046357">
    <property type="entry name" value="PPIase_dom_sf"/>
</dbReference>
<dbReference type="EC" id="5.2.1.8" evidence="3"/>
<dbReference type="PROSITE" id="PS01096">
    <property type="entry name" value="PPIC_PPIASE_1"/>
    <property type="match status" value="1"/>
</dbReference>
<comment type="similarity">
    <text evidence="2">Belongs to the PpiC/parvulin rotamase family.</text>
</comment>
<keyword evidence="5 8" id="KW-0697">Rotamase</keyword>
<reference evidence="11" key="1">
    <citation type="journal article" date="2019" name="Int. J. Syst. Evol. Microbiol.">
        <title>The Global Catalogue of Microorganisms (GCM) 10K type strain sequencing project: providing services to taxonomists for standard genome sequencing and annotation.</title>
        <authorList>
            <consortium name="The Broad Institute Genomics Platform"/>
            <consortium name="The Broad Institute Genome Sequencing Center for Infectious Disease"/>
            <person name="Wu L."/>
            <person name="Ma J."/>
        </authorList>
    </citation>
    <scope>NUCLEOTIDE SEQUENCE [LARGE SCALE GENOMIC DNA]</scope>
    <source>
        <strain evidence="11">CCUG 55074</strain>
    </source>
</reference>
<dbReference type="RefSeq" id="WP_374345557.1">
    <property type="nucleotide sequence ID" value="NZ_JBHTLQ010000051.1"/>
</dbReference>
<feature type="domain" description="PpiC" evidence="9">
    <location>
        <begin position="106"/>
        <end position="202"/>
    </location>
</feature>
<evidence type="ECO:0000256" key="1">
    <source>
        <dbReference type="ARBA" id="ARBA00000971"/>
    </source>
</evidence>
<dbReference type="PROSITE" id="PS50198">
    <property type="entry name" value="PPIC_PPIASE_2"/>
    <property type="match status" value="1"/>
</dbReference>
<dbReference type="PANTHER" id="PTHR47245:SF2">
    <property type="entry name" value="PEPTIDYL-PROLYL CIS-TRANS ISOMERASE HP_0175-RELATED"/>
    <property type="match status" value="1"/>
</dbReference>
<evidence type="ECO:0000256" key="2">
    <source>
        <dbReference type="ARBA" id="ARBA00007656"/>
    </source>
</evidence>
<evidence type="ECO:0000256" key="6">
    <source>
        <dbReference type="ARBA" id="ARBA00030642"/>
    </source>
</evidence>
<evidence type="ECO:0000256" key="7">
    <source>
        <dbReference type="ARBA" id="ARBA00031484"/>
    </source>
</evidence>
<evidence type="ECO:0000256" key="3">
    <source>
        <dbReference type="ARBA" id="ARBA00013194"/>
    </source>
</evidence>
<dbReference type="Pfam" id="PF00639">
    <property type="entry name" value="Rotamase"/>
    <property type="match status" value="1"/>
</dbReference>
<dbReference type="InterPro" id="IPR050245">
    <property type="entry name" value="PrsA_foldase"/>
</dbReference>
<organism evidence="10 11">
    <name type="scientific">Phenylobacterium conjunctum</name>
    <dbReference type="NCBI Taxonomy" id="1298959"/>
    <lineage>
        <taxon>Bacteria</taxon>
        <taxon>Pseudomonadati</taxon>
        <taxon>Pseudomonadota</taxon>
        <taxon>Alphaproteobacteria</taxon>
        <taxon>Caulobacterales</taxon>
        <taxon>Caulobacteraceae</taxon>
        <taxon>Phenylobacterium</taxon>
    </lineage>
</organism>
<dbReference type="InterPro" id="IPR023058">
    <property type="entry name" value="PPIase_PpiC_CS"/>
</dbReference>
<dbReference type="InterPro" id="IPR000297">
    <property type="entry name" value="PPIase_PpiC"/>
</dbReference>
<sequence length="361" mass="38041">MRSLVVGGVQIPEALIAREAQNHPASDGAQAWAEAAHALAVRALLLHRARQLDLEPDPEIDAAGREETPEEALIRAVLDLEVTVEAPTEAECRRVYEIQAERFRTPDLVEASHILLAAEGDEGRQAALDVIADLACAPGRFAELARTLSACSSAAVGGSLGQLGPGDLVGEVEAVLARLQPGQVSSEPVRSCFGWHVLRLDRRIEGRALPFEHVEPNIRLNLEGRAWSNAAARYVSALADQARHDGVIQATDGEAEEGGATLGALLVADVTAGRLAAWLGAADPALLARVEAAAGQAETPLATWVGSQARAFVADADDEAWTQLISAAQGAADPALAALASILRGKLAPEPRRFTVIQRRA</sequence>
<dbReference type="Gene3D" id="3.10.50.40">
    <property type="match status" value="1"/>
</dbReference>